<keyword evidence="5 6" id="KW-0472">Membrane</keyword>
<evidence type="ECO:0000256" key="3">
    <source>
        <dbReference type="ARBA" id="ARBA00022692"/>
    </source>
</evidence>
<keyword evidence="4 6" id="KW-1133">Transmembrane helix</keyword>
<dbReference type="RefSeq" id="WP_068998259.1">
    <property type="nucleotide sequence ID" value="NZ_MDTQ01000001.1"/>
</dbReference>
<dbReference type="NCBIfam" id="TIGR00901">
    <property type="entry name" value="2A0125"/>
    <property type="match status" value="1"/>
</dbReference>
<feature type="transmembrane region" description="Helical" evidence="6">
    <location>
        <begin position="120"/>
        <end position="140"/>
    </location>
</feature>
<proteinExistence type="predicted"/>
<feature type="transmembrane region" description="Helical" evidence="6">
    <location>
        <begin position="364"/>
        <end position="383"/>
    </location>
</feature>
<evidence type="ECO:0000256" key="5">
    <source>
        <dbReference type="ARBA" id="ARBA00023136"/>
    </source>
</evidence>
<sequence>MAFLMTVKRWLQRHRLIGLGRRQLLVFALGFSSGLPLLLTGSVLQTWMRREGVDLTSIGLVALVGLPYSFKFLWAPLLDSVRPPFWGRRRGWLLLFQLALMGAIGFLGQGNPAAHVEQMFLLAIVVTFFSATQDILIDAWRREILLEEEQGLGAAMNVNGYRLGMLVASGGGLIVAGEYSYAVAYQLMALCMVVGMIATWLSPEPEVMYVARRHGVAAIFVDPLREFFNRMGWAAVWVLLFILMYKIGDAMAANMTNAFYVDQGFTDVEIGSTVKLFGLGALLAGALLGGVIMLRLSLWTALFYFGLLQMLSTLGFAWLSVMGDQLWALAVVIAFENLASGMGTAAYLAFMARLTDRRFTATQFALLSSLMSLPRVVFSAMTGSMVEHLGWWGFFVACTGLAVPGLLLLFVLKPCLAPLGLWSRPAHHID</sequence>
<evidence type="ECO:0000256" key="2">
    <source>
        <dbReference type="ARBA" id="ARBA00022448"/>
    </source>
</evidence>
<evidence type="ECO:0000256" key="4">
    <source>
        <dbReference type="ARBA" id="ARBA00022989"/>
    </source>
</evidence>
<evidence type="ECO:0008006" key="9">
    <source>
        <dbReference type="Google" id="ProtNLM"/>
    </source>
</evidence>
<dbReference type="Pfam" id="PF07690">
    <property type="entry name" value="MFS_1"/>
    <property type="match status" value="1"/>
</dbReference>
<keyword evidence="8" id="KW-1185">Reference proteome</keyword>
<name>A0A1E2VA14_9GAMM</name>
<gene>
    <name evidence="7" type="ORF">BFW38_09640</name>
</gene>
<dbReference type="Gene3D" id="1.20.1250.20">
    <property type="entry name" value="MFS general substrate transporter like domains"/>
    <property type="match status" value="2"/>
</dbReference>
<dbReference type="EMBL" id="MDTQ01000001">
    <property type="protein sequence ID" value="ODC03763.1"/>
    <property type="molecule type" value="Genomic_DNA"/>
</dbReference>
<feature type="transmembrane region" description="Helical" evidence="6">
    <location>
        <begin position="327"/>
        <end position="352"/>
    </location>
</feature>
<dbReference type="AlphaFoldDB" id="A0A1E2VA14"/>
<dbReference type="PANTHER" id="PTHR12778:SF10">
    <property type="entry name" value="MAJOR FACILITATOR SUPERFAMILY DOMAIN-CONTAINING PROTEIN 3"/>
    <property type="match status" value="1"/>
</dbReference>
<dbReference type="InterPro" id="IPR036259">
    <property type="entry name" value="MFS_trans_sf"/>
</dbReference>
<feature type="transmembrane region" description="Helical" evidence="6">
    <location>
        <begin position="234"/>
        <end position="256"/>
    </location>
</feature>
<dbReference type="STRING" id="197479.BFW38_09640"/>
<feature type="transmembrane region" description="Helical" evidence="6">
    <location>
        <begin position="183"/>
        <end position="203"/>
    </location>
</feature>
<evidence type="ECO:0000313" key="7">
    <source>
        <dbReference type="EMBL" id="ODC03763.1"/>
    </source>
</evidence>
<comment type="caution">
    <text evidence="7">The sequence shown here is derived from an EMBL/GenBank/DDBJ whole genome shotgun (WGS) entry which is preliminary data.</text>
</comment>
<dbReference type="InterPro" id="IPR004752">
    <property type="entry name" value="AmpG_permease/AT-1"/>
</dbReference>
<accession>A0A1E2VA14</accession>
<comment type="subcellular location">
    <subcellularLocation>
        <location evidence="1">Membrane</location>
        <topology evidence="1">Multi-pass membrane protein</topology>
    </subcellularLocation>
</comment>
<feature type="transmembrane region" description="Helical" evidence="6">
    <location>
        <begin position="56"/>
        <end position="78"/>
    </location>
</feature>
<dbReference type="Proteomes" id="UP000094291">
    <property type="component" value="Unassembled WGS sequence"/>
</dbReference>
<dbReference type="CDD" id="cd17486">
    <property type="entry name" value="MFS_AmpG_like"/>
    <property type="match status" value="1"/>
</dbReference>
<feature type="transmembrane region" description="Helical" evidence="6">
    <location>
        <begin position="389"/>
        <end position="412"/>
    </location>
</feature>
<feature type="transmembrane region" description="Helical" evidence="6">
    <location>
        <begin position="160"/>
        <end position="177"/>
    </location>
</feature>
<feature type="transmembrane region" description="Helical" evidence="6">
    <location>
        <begin position="276"/>
        <end position="294"/>
    </location>
</feature>
<protein>
    <recommendedName>
        <fullName evidence="9">AmpG family muropeptide MFS transporter</fullName>
    </recommendedName>
</protein>
<dbReference type="InterPro" id="IPR011701">
    <property type="entry name" value="MFS"/>
</dbReference>
<dbReference type="SUPFAM" id="SSF103473">
    <property type="entry name" value="MFS general substrate transporter"/>
    <property type="match status" value="1"/>
</dbReference>
<evidence type="ECO:0000313" key="8">
    <source>
        <dbReference type="Proteomes" id="UP000094291"/>
    </source>
</evidence>
<organism evidence="7 8">
    <name type="scientific">Terasakiispira papahanaumokuakeensis</name>
    <dbReference type="NCBI Taxonomy" id="197479"/>
    <lineage>
        <taxon>Bacteria</taxon>
        <taxon>Pseudomonadati</taxon>
        <taxon>Pseudomonadota</taxon>
        <taxon>Gammaproteobacteria</taxon>
        <taxon>Oceanospirillales</taxon>
        <taxon>Terasakiispira</taxon>
    </lineage>
</organism>
<evidence type="ECO:0000256" key="1">
    <source>
        <dbReference type="ARBA" id="ARBA00004141"/>
    </source>
</evidence>
<dbReference type="PANTHER" id="PTHR12778">
    <property type="entry name" value="SOLUTE CARRIER FAMILY 33 ACETYL-COA TRANSPORTER -RELATED"/>
    <property type="match status" value="1"/>
</dbReference>
<keyword evidence="3 6" id="KW-0812">Transmembrane</keyword>
<keyword evidence="2" id="KW-0813">Transport</keyword>
<feature type="transmembrane region" description="Helical" evidence="6">
    <location>
        <begin position="90"/>
        <end position="108"/>
    </location>
</feature>
<evidence type="ECO:0000256" key="6">
    <source>
        <dbReference type="SAM" id="Phobius"/>
    </source>
</evidence>
<reference evidence="7 8" key="1">
    <citation type="submission" date="2016-08" db="EMBL/GenBank/DDBJ databases">
        <authorList>
            <person name="Seilhamer J.J."/>
        </authorList>
    </citation>
    <scope>NUCLEOTIDE SEQUENCE [LARGE SCALE GENOMIC DNA]</scope>
    <source>
        <strain evidence="7 8">PH27A</strain>
    </source>
</reference>
<dbReference type="GO" id="GO:0022857">
    <property type="term" value="F:transmembrane transporter activity"/>
    <property type="evidence" value="ECO:0007669"/>
    <property type="project" value="InterPro"/>
</dbReference>
<feature type="transmembrane region" description="Helical" evidence="6">
    <location>
        <begin position="301"/>
        <end position="321"/>
    </location>
</feature>
<dbReference type="GO" id="GO:0016020">
    <property type="term" value="C:membrane"/>
    <property type="evidence" value="ECO:0007669"/>
    <property type="project" value="UniProtKB-SubCell"/>
</dbReference>